<evidence type="ECO:0000256" key="1">
    <source>
        <dbReference type="SAM" id="Phobius"/>
    </source>
</evidence>
<feature type="transmembrane region" description="Helical" evidence="1">
    <location>
        <begin position="104"/>
        <end position="125"/>
    </location>
</feature>
<accession>A0A2V4XIX7</accession>
<gene>
    <name evidence="2" type="ORF">DFQ11_101702</name>
</gene>
<sequence>MIKSIIVYIISFTILFFLIHFTQDYFLQQADRSVRFSTWDVNLFFAFVSVFICVHFELFSLIKSLDTQLGFIYLPTLFIKGGLFFLAFQSSVFKLETLNTAERLSIVIPMLLFLGLEAFFVIKIISKKTG</sequence>
<dbReference type="AlphaFoldDB" id="A0A2V4XIX7"/>
<name>A0A2V4XIX7_9FLAO</name>
<dbReference type="EMBL" id="QJTD01000001">
    <property type="protein sequence ID" value="PYE83270.1"/>
    <property type="molecule type" value="Genomic_DNA"/>
</dbReference>
<feature type="transmembrane region" description="Helical" evidence="1">
    <location>
        <begin position="5"/>
        <end position="23"/>
    </location>
</feature>
<keyword evidence="3" id="KW-1185">Reference proteome</keyword>
<reference evidence="2 3" key="1">
    <citation type="submission" date="2018-06" db="EMBL/GenBank/DDBJ databases">
        <title>Genomic Encyclopedia of Type Strains, Phase III (KMG-III): the genomes of soil and plant-associated and newly described type strains.</title>
        <authorList>
            <person name="Whitman W."/>
        </authorList>
    </citation>
    <scope>NUCLEOTIDE SEQUENCE [LARGE SCALE GENOMIC DNA]</scope>
    <source>
        <strain evidence="2 3">CECT 7945</strain>
    </source>
</reference>
<organism evidence="2 3">
    <name type="scientific">Winogradskyella epiphytica</name>
    <dbReference type="NCBI Taxonomy" id="262005"/>
    <lineage>
        <taxon>Bacteria</taxon>
        <taxon>Pseudomonadati</taxon>
        <taxon>Bacteroidota</taxon>
        <taxon>Flavobacteriia</taxon>
        <taxon>Flavobacteriales</taxon>
        <taxon>Flavobacteriaceae</taxon>
        <taxon>Winogradskyella</taxon>
    </lineage>
</organism>
<comment type="caution">
    <text evidence="2">The sequence shown here is derived from an EMBL/GenBank/DDBJ whole genome shotgun (WGS) entry which is preliminary data.</text>
</comment>
<feature type="transmembrane region" description="Helical" evidence="1">
    <location>
        <begin position="43"/>
        <end position="62"/>
    </location>
</feature>
<keyword evidence="1" id="KW-0472">Membrane</keyword>
<evidence type="ECO:0000313" key="3">
    <source>
        <dbReference type="Proteomes" id="UP000248054"/>
    </source>
</evidence>
<proteinExistence type="predicted"/>
<dbReference type="Pfam" id="PF19665">
    <property type="entry name" value="DUF6168"/>
    <property type="match status" value="1"/>
</dbReference>
<dbReference type="RefSeq" id="WP_110474289.1">
    <property type="nucleotide sequence ID" value="NZ_BMWQ01000001.1"/>
</dbReference>
<dbReference type="InterPro" id="IPR046166">
    <property type="entry name" value="DUF6168"/>
</dbReference>
<keyword evidence="1" id="KW-1133">Transmembrane helix</keyword>
<keyword evidence="1" id="KW-0812">Transmembrane</keyword>
<protein>
    <submittedName>
        <fullName evidence="2">Uncharacterized protein</fullName>
    </submittedName>
</protein>
<dbReference type="Proteomes" id="UP000248054">
    <property type="component" value="Unassembled WGS sequence"/>
</dbReference>
<feature type="transmembrane region" description="Helical" evidence="1">
    <location>
        <begin position="69"/>
        <end position="92"/>
    </location>
</feature>
<evidence type="ECO:0000313" key="2">
    <source>
        <dbReference type="EMBL" id="PYE83270.1"/>
    </source>
</evidence>